<evidence type="ECO:0000256" key="3">
    <source>
        <dbReference type="ARBA" id="ARBA00005420"/>
    </source>
</evidence>
<gene>
    <name evidence="14" type="ORF">RIMI_LOCUS13108990</name>
</gene>
<comment type="caution">
    <text evidence="13">Lacks conserved residue(s) required for the propagation of feature annotation.</text>
</comment>
<keyword evidence="12" id="KW-0012">Acyltransferase</keyword>
<dbReference type="Proteomes" id="UP001176940">
    <property type="component" value="Unassembled WGS sequence"/>
</dbReference>
<dbReference type="PANTHER" id="PTHR12317:SF80">
    <property type="entry name" value="ACYLTRANSFERASE"/>
    <property type="match status" value="1"/>
</dbReference>
<reference evidence="14" key="1">
    <citation type="submission" date="2023-07" db="EMBL/GenBank/DDBJ databases">
        <authorList>
            <person name="Stuckert A."/>
        </authorList>
    </citation>
    <scope>NUCLEOTIDE SEQUENCE</scope>
</reference>
<evidence type="ECO:0000313" key="15">
    <source>
        <dbReference type="Proteomes" id="UP001176940"/>
    </source>
</evidence>
<dbReference type="PANTHER" id="PTHR12317">
    <property type="entry name" value="DIACYLGLYCEROL O-ACYLTRANSFERASE"/>
    <property type="match status" value="1"/>
</dbReference>
<evidence type="ECO:0000256" key="1">
    <source>
        <dbReference type="ARBA" id="ARBA00004477"/>
    </source>
</evidence>
<dbReference type="CDD" id="cd07987">
    <property type="entry name" value="LPLAT_MGAT-like"/>
    <property type="match status" value="1"/>
</dbReference>
<sequence length="400" mass="45833">MYNKTGYIPQKGYQNWDIMKPLQRTTLSRRPVAHSVLGYRHTIRFTNDHDQRYDLAVIVGLAGVNREERQNHNCSYTEFLQTLSVLQWILTFLLLGPVCALLISWVIYSKLWPVFVMYIIWMISDRKTPERGGRRSIWMSKWIMWKHFRDYFPIKLHKTTDLDPTLNYIFAYHPHGIMSFGAFCNFGTDSTGFSHIFPSLKPHLTTLAGNFKVPLYRDYLLAAGMCSVAHSSIDYLLSSQCSGNAVVIVIGGAAEALHCTRNKHILTLKKRKGFIRKALTNGASLVPVYSFGENEVLEQYHFKPGSWKRTLQITFQQWIGFAPCIFFGQGIFSSASKGIMPLRKAINTVVGKPIPVPKIENPSEQQVETYHSLYIKSLQDLFNAHKERFGLQQSDSLVLI</sequence>
<proteinExistence type="inferred from homology"/>
<name>A0ABN9LXX6_9NEOB</name>
<keyword evidence="15" id="KW-1185">Reference proteome</keyword>
<evidence type="ECO:0000256" key="13">
    <source>
        <dbReference type="RuleBase" id="RU367023"/>
    </source>
</evidence>
<protein>
    <recommendedName>
        <fullName evidence="13">Acyltransferase</fullName>
        <ecNumber evidence="13">2.3.1.-</ecNumber>
    </recommendedName>
</protein>
<evidence type="ECO:0000256" key="8">
    <source>
        <dbReference type="ARBA" id="ARBA00022824"/>
    </source>
</evidence>
<keyword evidence="9 13" id="KW-1133">Transmembrane helix</keyword>
<keyword evidence="5 13" id="KW-0808">Transferase</keyword>
<evidence type="ECO:0000256" key="11">
    <source>
        <dbReference type="ARBA" id="ARBA00023136"/>
    </source>
</evidence>
<evidence type="ECO:0000256" key="2">
    <source>
        <dbReference type="ARBA" id="ARBA00004771"/>
    </source>
</evidence>
<evidence type="ECO:0000256" key="5">
    <source>
        <dbReference type="ARBA" id="ARBA00022679"/>
    </source>
</evidence>
<keyword evidence="7" id="KW-0319">Glycerol metabolism</keyword>
<evidence type="ECO:0000256" key="10">
    <source>
        <dbReference type="ARBA" id="ARBA00023098"/>
    </source>
</evidence>
<dbReference type="Pfam" id="PF03982">
    <property type="entry name" value="DAGAT"/>
    <property type="match status" value="1"/>
</dbReference>
<evidence type="ECO:0000256" key="4">
    <source>
        <dbReference type="ARBA" id="ARBA00022516"/>
    </source>
</evidence>
<dbReference type="EC" id="2.3.1.-" evidence="13"/>
<evidence type="ECO:0000313" key="14">
    <source>
        <dbReference type="EMBL" id="CAJ0950651.1"/>
    </source>
</evidence>
<comment type="caution">
    <text evidence="14">The sequence shown here is derived from an EMBL/GenBank/DDBJ whole genome shotgun (WGS) entry which is preliminary data.</text>
</comment>
<accession>A0ABN9LXX6</accession>
<keyword evidence="10" id="KW-0443">Lipid metabolism</keyword>
<evidence type="ECO:0000256" key="9">
    <source>
        <dbReference type="ARBA" id="ARBA00022989"/>
    </source>
</evidence>
<dbReference type="EMBL" id="CAUEEQ010031983">
    <property type="protein sequence ID" value="CAJ0950651.1"/>
    <property type="molecule type" value="Genomic_DNA"/>
</dbReference>
<evidence type="ECO:0000256" key="12">
    <source>
        <dbReference type="ARBA" id="ARBA00023315"/>
    </source>
</evidence>
<keyword evidence="6 13" id="KW-0812">Transmembrane</keyword>
<evidence type="ECO:0000256" key="7">
    <source>
        <dbReference type="ARBA" id="ARBA00022798"/>
    </source>
</evidence>
<comment type="similarity">
    <text evidence="3 13">Belongs to the diacylglycerol acyltransferase family.</text>
</comment>
<comment type="pathway">
    <text evidence="2">Glycerolipid metabolism; triacylglycerol biosynthesis.</text>
</comment>
<organism evidence="14 15">
    <name type="scientific">Ranitomeya imitator</name>
    <name type="common">mimic poison frog</name>
    <dbReference type="NCBI Taxonomy" id="111125"/>
    <lineage>
        <taxon>Eukaryota</taxon>
        <taxon>Metazoa</taxon>
        <taxon>Chordata</taxon>
        <taxon>Craniata</taxon>
        <taxon>Vertebrata</taxon>
        <taxon>Euteleostomi</taxon>
        <taxon>Amphibia</taxon>
        <taxon>Batrachia</taxon>
        <taxon>Anura</taxon>
        <taxon>Neobatrachia</taxon>
        <taxon>Hyloidea</taxon>
        <taxon>Dendrobatidae</taxon>
        <taxon>Dendrobatinae</taxon>
        <taxon>Ranitomeya</taxon>
    </lineage>
</organism>
<evidence type="ECO:0000256" key="6">
    <source>
        <dbReference type="ARBA" id="ARBA00022692"/>
    </source>
</evidence>
<dbReference type="InterPro" id="IPR007130">
    <property type="entry name" value="DAGAT"/>
</dbReference>
<keyword evidence="11 13" id="KW-0472">Membrane</keyword>
<feature type="transmembrane region" description="Helical" evidence="13">
    <location>
        <begin position="85"/>
        <end position="108"/>
    </location>
</feature>
<keyword evidence="4" id="KW-0444">Lipid biosynthesis</keyword>
<comment type="subcellular location">
    <subcellularLocation>
        <location evidence="1 13">Endoplasmic reticulum membrane</location>
        <topology evidence="1 13">Multi-pass membrane protein</topology>
    </subcellularLocation>
</comment>
<keyword evidence="8 13" id="KW-0256">Endoplasmic reticulum</keyword>